<dbReference type="SUPFAM" id="SSF51197">
    <property type="entry name" value="Clavaminate synthase-like"/>
    <property type="match status" value="1"/>
</dbReference>
<dbReference type="PROSITE" id="PS51471">
    <property type="entry name" value="FE2OG_OXY"/>
    <property type="match status" value="1"/>
</dbReference>
<dbReference type="InterPro" id="IPR032854">
    <property type="entry name" value="ALKBH3"/>
</dbReference>
<evidence type="ECO:0000259" key="1">
    <source>
        <dbReference type="PROSITE" id="PS51471"/>
    </source>
</evidence>
<dbReference type="InterPro" id="IPR037151">
    <property type="entry name" value="AlkB-like_sf"/>
</dbReference>
<evidence type="ECO:0000313" key="2">
    <source>
        <dbReference type="EMBL" id="ALC21180.1"/>
    </source>
</evidence>
<protein>
    <submittedName>
        <fullName evidence="2">Alkylated DNA repair protein</fullName>
    </submittedName>
</protein>
<dbReference type="Gene3D" id="2.60.120.590">
    <property type="entry name" value="Alpha-ketoglutarate-dependent dioxygenase AlkB-like"/>
    <property type="match status" value="1"/>
</dbReference>
<dbReference type="PATRIC" id="fig|38300.4.peg.3028"/>
<dbReference type="InterPro" id="IPR027450">
    <property type="entry name" value="AlkB-like"/>
</dbReference>
<name>A0A0M4DI77_STRPR</name>
<feature type="domain" description="Fe2OG dioxygenase" evidence="1">
    <location>
        <begin position="111"/>
        <end position="210"/>
    </location>
</feature>
<dbReference type="GO" id="GO:0006307">
    <property type="term" value="P:DNA alkylation repair"/>
    <property type="evidence" value="ECO:0007669"/>
    <property type="project" value="InterPro"/>
</dbReference>
<dbReference type="Proteomes" id="UP000060513">
    <property type="component" value="Chromosome"/>
</dbReference>
<proteinExistence type="predicted"/>
<gene>
    <name evidence="2" type="ORF">SPRI_2874</name>
</gene>
<dbReference type="KEGG" id="spri:SPRI_2874"/>
<dbReference type="GO" id="GO:0051213">
    <property type="term" value="F:dioxygenase activity"/>
    <property type="evidence" value="ECO:0007669"/>
    <property type="project" value="InterPro"/>
</dbReference>
<dbReference type="EMBL" id="CP011340">
    <property type="protein sequence ID" value="ALC21180.1"/>
    <property type="molecule type" value="Genomic_DNA"/>
</dbReference>
<dbReference type="InterPro" id="IPR005123">
    <property type="entry name" value="Oxoglu/Fe-dep_dioxygenase_dom"/>
</dbReference>
<sequence>MRGMAAHLQGSLFDQTDEIRLGPLGDARRTVLGDGAWIDVLPGWLCGADALFDELVGSVPWRAERRQMYERVVDVPRLLAFYGAGDPLPHPVLVEGREALSRHYAEELGEPFRTAGLCYYRDGRDSVAWHGDTIGRGSREDTMVAILSVGAPRELALRPRRGGGAQVRKALGHGDLIVMGGSCQRTWEHAVLKTARPVGPRISIQYRPQGVR</sequence>
<dbReference type="FunFam" id="2.60.120.590:FF:000011">
    <property type="entry name" value="Alpha-ketoglutarate-dependent dioxygenase AlkB"/>
    <property type="match status" value="1"/>
</dbReference>
<dbReference type="PANTHER" id="PTHR31212">
    <property type="entry name" value="ALPHA-KETOGLUTARATE-DEPENDENT DIOXYGENASE ALKB HOMOLOG 3"/>
    <property type="match status" value="1"/>
</dbReference>
<dbReference type="STRING" id="38300.SPRI_2874"/>
<dbReference type="AlphaFoldDB" id="A0A0M4DI77"/>
<evidence type="ECO:0000313" key="3">
    <source>
        <dbReference type="Proteomes" id="UP000060513"/>
    </source>
</evidence>
<accession>A0A0M4DI77</accession>
<reference evidence="2 3" key="1">
    <citation type="submission" date="2015-08" db="EMBL/GenBank/DDBJ databases">
        <title>Genome sequence of the pristinamycin over-producing bacterium Streptomyces pristinaespiralis HCCB10218.</title>
        <authorList>
            <person name="Tian J."/>
            <person name="Yang J."/>
            <person name="Li L."/>
            <person name="Ruan L."/>
            <person name="Wei W."/>
            <person name="Zheng G."/>
            <person name="Wei Z."/>
            <person name="Yang S."/>
            <person name="Ge M."/>
            <person name="Jiang W."/>
            <person name="Lu Y."/>
        </authorList>
    </citation>
    <scope>NUCLEOTIDE SEQUENCE [LARGE SCALE GENOMIC DNA]</scope>
    <source>
        <strain evidence="2 3">HCCB 10218</strain>
    </source>
</reference>
<organism evidence="2">
    <name type="scientific">Streptomyces pristinaespiralis</name>
    <dbReference type="NCBI Taxonomy" id="38300"/>
    <lineage>
        <taxon>Bacteria</taxon>
        <taxon>Bacillati</taxon>
        <taxon>Actinomycetota</taxon>
        <taxon>Actinomycetes</taxon>
        <taxon>Kitasatosporales</taxon>
        <taxon>Streptomycetaceae</taxon>
        <taxon>Streptomyces</taxon>
    </lineage>
</organism>
<dbReference type="PANTHER" id="PTHR31212:SF4">
    <property type="entry name" value="ALPHA-KETOGLUTARATE-DEPENDENT DIOXYGENASE ALKB HOMOLOG 3"/>
    <property type="match status" value="1"/>
</dbReference>
<dbReference type="Pfam" id="PF13532">
    <property type="entry name" value="2OG-FeII_Oxy_2"/>
    <property type="match status" value="1"/>
</dbReference>